<accession>A0A5R8WU49</accession>
<organism evidence="1 2">
    <name type="scientific">Hymenobacter jeollabukensis</name>
    <dbReference type="NCBI Taxonomy" id="2025313"/>
    <lineage>
        <taxon>Bacteria</taxon>
        <taxon>Pseudomonadati</taxon>
        <taxon>Bacteroidota</taxon>
        <taxon>Cytophagia</taxon>
        <taxon>Cytophagales</taxon>
        <taxon>Hymenobacteraceae</taxon>
        <taxon>Hymenobacter</taxon>
    </lineage>
</organism>
<dbReference type="Proteomes" id="UP000305517">
    <property type="component" value="Unassembled WGS sequence"/>
</dbReference>
<dbReference type="AlphaFoldDB" id="A0A5R8WU49"/>
<reference evidence="1 2" key="1">
    <citation type="submission" date="2019-05" db="EMBL/GenBank/DDBJ databases">
        <title>Hymenobacter edaphi sp. nov., isolated from abandoned arsenic-contaminated farmland soil.</title>
        <authorList>
            <person name="Nie L."/>
        </authorList>
    </citation>
    <scope>NUCLEOTIDE SEQUENCE [LARGE SCALE GENOMIC DNA]</scope>
    <source>
        <strain evidence="1 2">1-3-3-8</strain>
    </source>
</reference>
<gene>
    <name evidence="1" type="ORF">FDY95_05800</name>
</gene>
<name>A0A5R8WU49_9BACT</name>
<comment type="caution">
    <text evidence="1">The sequence shown here is derived from an EMBL/GenBank/DDBJ whole genome shotgun (WGS) entry which is preliminary data.</text>
</comment>
<evidence type="ECO:0000313" key="2">
    <source>
        <dbReference type="Proteomes" id="UP000305517"/>
    </source>
</evidence>
<dbReference type="EMBL" id="VAJM01000002">
    <property type="protein sequence ID" value="TLM95300.1"/>
    <property type="molecule type" value="Genomic_DNA"/>
</dbReference>
<evidence type="ECO:0000313" key="1">
    <source>
        <dbReference type="EMBL" id="TLM95300.1"/>
    </source>
</evidence>
<proteinExistence type="predicted"/>
<sequence>MRGRLILKADLARPVAVALSTGWVRPSWLVSAEYYLSTRKTLQLDWLHRGGARPREVEGVAAHLHLVAEKLTDRADDPSIFYLGPLLAYRRMAWPMLRYREATPKSGWVSAGFVMGVEGALTRQRPQLMMGFAAACSGQHMLWQNGAYDRTPMSQMVANELLPVVILPINYDFRCTIRLCL</sequence>
<dbReference type="OrthoDB" id="9842890at2"/>
<protein>
    <submittedName>
        <fullName evidence="1">Uncharacterized protein</fullName>
    </submittedName>
</protein>
<keyword evidence="2" id="KW-1185">Reference proteome</keyword>